<gene>
    <name evidence="1" type="ORF">DHV22_12000</name>
</gene>
<dbReference type="Proteomes" id="UP000263268">
    <property type="component" value="Unassembled WGS sequence"/>
</dbReference>
<comment type="caution">
    <text evidence="1">The sequence shown here is derived from an EMBL/GenBank/DDBJ whole genome shotgun (WGS) entry which is preliminary data.</text>
</comment>
<organism evidence="1 2">
    <name type="scientific">Xanthomarina gelatinilytica</name>
    <dbReference type="NCBI Taxonomy" id="1137281"/>
    <lineage>
        <taxon>Bacteria</taxon>
        <taxon>Pseudomonadati</taxon>
        <taxon>Bacteroidota</taxon>
        <taxon>Flavobacteriia</taxon>
        <taxon>Flavobacteriales</taxon>
        <taxon>Flavobacteriaceae</taxon>
        <taxon>Xanthomarina</taxon>
    </lineage>
</organism>
<evidence type="ECO:0008006" key="3">
    <source>
        <dbReference type="Google" id="ProtNLM"/>
    </source>
</evidence>
<name>A0A3D6BVM9_9FLAO</name>
<proteinExistence type="predicted"/>
<reference evidence="1 2" key="1">
    <citation type="journal article" date="2018" name="Nat. Biotechnol.">
        <title>A standardized bacterial taxonomy based on genome phylogeny substantially revises the tree of life.</title>
        <authorList>
            <person name="Parks D.H."/>
            <person name="Chuvochina M."/>
            <person name="Waite D.W."/>
            <person name="Rinke C."/>
            <person name="Skarshewski A."/>
            <person name="Chaumeil P.A."/>
            <person name="Hugenholtz P."/>
        </authorList>
    </citation>
    <scope>NUCLEOTIDE SEQUENCE [LARGE SCALE GENOMIC DNA]</scope>
    <source>
        <strain evidence="1">UBA10227</strain>
    </source>
</reference>
<protein>
    <recommendedName>
        <fullName evidence="3">AbiEi antitoxin C-terminal domain-containing protein</fullName>
    </recommendedName>
</protein>
<sequence length="267" mass="30643">MAKSTYISENLNEDQIALLKYLEDNEILYFNLKDLATQLSANLIDNVNELVENLYQKELLVRIERGIYAKPNYNNVNVLATFISRNSSIAYWSALYHHGLTERFPNTVFVKTTQRKRETQILGSTIKFVSVKATKNIGIVQEGYGDDSFSITDVEMTLVDCFDQPRYAGDFADLIKAFANAKITNNKLIEYTKTYNNIALTKRLGYLASLFHKEKLQSFINYAKTQVNKRYSLIDAGGIEEGEFISEWKLRLNSSKESLLQMAQTEY</sequence>
<evidence type="ECO:0000313" key="1">
    <source>
        <dbReference type="EMBL" id="HCY82259.1"/>
    </source>
</evidence>
<dbReference type="AlphaFoldDB" id="A0A3D6BVM9"/>
<dbReference type="EMBL" id="DPRK01000191">
    <property type="protein sequence ID" value="HCY82259.1"/>
    <property type="molecule type" value="Genomic_DNA"/>
</dbReference>
<evidence type="ECO:0000313" key="2">
    <source>
        <dbReference type="Proteomes" id="UP000263268"/>
    </source>
</evidence>
<accession>A0A3D6BVM9</accession>